<evidence type="ECO:0000256" key="12">
    <source>
        <dbReference type="RuleBase" id="RU368056"/>
    </source>
</evidence>
<comment type="subunit">
    <text evidence="12">Component of the ubiquinol-cytochrome c oxidoreductase (cytochrome b-c1 complex, complex III, CIII), a multisubunit enzyme composed of 3 respiratory subunits cytochrome b, cytochrome c1 and Rieske protein, 2 core protein subunits, and additional low-molecular weight protein subunits.</text>
</comment>
<dbReference type="InterPro" id="IPR008027">
    <property type="entry name" value="QCR9"/>
</dbReference>
<dbReference type="GO" id="GO:0045275">
    <property type="term" value="C:respiratory chain complex III"/>
    <property type="evidence" value="ECO:0007669"/>
    <property type="project" value="UniProtKB-UniRule"/>
</dbReference>
<reference evidence="13 14" key="1">
    <citation type="journal article" date="2016" name="Nat. Commun.">
        <title>Ectomycorrhizal ecology is imprinted in the genome of the dominant symbiotic fungus Cenococcum geophilum.</title>
        <authorList>
            <consortium name="DOE Joint Genome Institute"/>
            <person name="Peter M."/>
            <person name="Kohler A."/>
            <person name="Ohm R.A."/>
            <person name="Kuo A."/>
            <person name="Krutzmann J."/>
            <person name="Morin E."/>
            <person name="Arend M."/>
            <person name="Barry K.W."/>
            <person name="Binder M."/>
            <person name="Choi C."/>
            <person name="Clum A."/>
            <person name="Copeland A."/>
            <person name="Grisel N."/>
            <person name="Haridas S."/>
            <person name="Kipfer T."/>
            <person name="LaButti K."/>
            <person name="Lindquist E."/>
            <person name="Lipzen A."/>
            <person name="Maire R."/>
            <person name="Meier B."/>
            <person name="Mihaltcheva S."/>
            <person name="Molinier V."/>
            <person name="Murat C."/>
            <person name="Poggeler S."/>
            <person name="Quandt C.A."/>
            <person name="Sperisen C."/>
            <person name="Tritt A."/>
            <person name="Tisserant E."/>
            <person name="Crous P.W."/>
            <person name="Henrissat B."/>
            <person name="Nehls U."/>
            <person name="Egli S."/>
            <person name="Spatafora J.W."/>
            <person name="Grigoriev I.V."/>
            <person name="Martin F.M."/>
        </authorList>
    </citation>
    <scope>NUCLEOTIDE SEQUENCE [LARGE SCALE GENOMIC DNA]</scope>
    <source>
        <strain evidence="13 14">CBS 207.34</strain>
    </source>
</reference>
<evidence type="ECO:0000256" key="3">
    <source>
        <dbReference type="ARBA" id="ARBA00022448"/>
    </source>
</evidence>
<evidence type="ECO:0000256" key="6">
    <source>
        <dbReference type="ARBA" id="ARBA00022792"/>
    </source>
</evidence>
<keyword evidence="5 12" id="KW-0812">Transmembrane</keyword>
<keyword evidence="14" id="KW-1185">Reference proteome</keyword>
<evidence type="ECO:0000256" key="7">
    <source>
        <dbReference type="ARBA" id="ARBA00022982"/>
    </source>
</evidence>
<name>A0A8E2JPE8_9PEZI</name>
<evidence type="ECO:0000313" key="13">
    <source>
        <dbReference type="EMBL" id="OCL04775.1"/>
    </source>
</evidence>
<comment type="function">
    <text evidence="12">Component of the ubiquinol-cytochrome c oxidoreductase, a multisubunit transmembrane complex that is part of the mitochondrial electron transport chain which drives oxidative phosphorylation. The complex plays an important role in the uptake of multiple carbon sources present in different host niches.</text>
</comment>
<feature type="transmembrane region" description="Helical" evidence="12">
    <location>
        <begin position="12"/>
        <end position="34"/>
    </location>
</feature>
<dbReference type="Gene3D" id="1.20.5.260">
    <property type="entry name" value="Cytochrome b-c1 complex subunit 9"/>
    <property type="match status" value="1"/>
</dbReference>
<evidence type="ECO:0000256" key="5">
    <source>
        <dbReference type="ARBA" id="ARBA00022692"/>
    </source>
</evidence>
<accession>A0A8E2JPE8</accession>
<dbReference type="PANTHER" id="PTHR12980:SF0">
    <property type="entry name" value="CYTOCHROME B-C1 COMPLEX SUBUNIT 9"/>
    <property type="match status" value="1"/>
</dbReference>
<comment type="subcellular location">
    <subcellularLocation>
        <location evidence="1 12">Mitochondrion inner membrane</location>
        <topology evidence="1 12">Single-pass membrane protein</topology>
    </subcellularLocation>
</comment>
<sequence length="65" mass="7391">MAGLSSSLYNLFFRKNTVMLGTVFASAFAIQMAFDSGSEKIWDGINKGRQWKDIKHRYVQAAEEE</sequence>
<dbReference type="AlphaFoldDB" id="A0A8E2JPE8"/>
<keyword evidence="3 12" id="KW-0813">Transport</keyword>
<keyword evidence="6 12" id="KW-0999">Mitochondrion inner membrane</keyword>
<evidence type="ECO:0000256" key="2">
    <source>
        <dbReference type="ARBA" id="ARBA00007856"/>
    </source>
</evidence>
<evidence type="ECO:0000256" key="4">
    <source>
        <dbReference type="ARBA" id="ARBA00022660"/>
    </source>
</evidence>
<dbReference type="GO" id="GO:0006122">
    <property type="term" value="P:mitochondrial electron transport, ubiquinol to cytochrome c"/>
    <property type="evidence" value="ECO:0007669"/>
    <property type="project" value="UniProtKB-UniRule"/>
</dbReference>
<evidence type="ECO:0000256" key="9">
    <source>
        <dbReference type="ARBA" id="ARBA00023128"/>
    </source>
</evidence>
<dbReference type="OrthoDB" id="44067at2759"/>
<dbReference type="PANTHER" id="PTHR12980">
    <property type="entry name" value="UBIQUINOL-CYTOCHROME C REDUCTASE COMPLEX, SUBUNIT X"/>
    <property type="match status" value="1"/>
</dbReference>
<dbReference type="FunFam" id="1.20.5.260:FF:000001">
    <property type="entry name" value="Cytochrome b-c1 complex subunit 9"/>
    <property type="match status" value="1"/>
</dbReference>
<organism evidence="13 14">
    <name type="scientific">Glonium stellatum</name>
    <dbReference type="NCBI Taxonomy" id="574774"/>
    <lineage>
        <taxon>Eukaryota</taxon>
        <taxon>Fungi</taxon>
        <taxon>Dikarya</taxon>
        <taxon>Ascomycota</taxon>
        <taxon>Pezizomycotina</taxon>
        <taxon>Dothideomycetes</taxon>
        <taxon>Pleosporomycetidae</taxon>
        <taxon>Gloniales</taxon>
        <taxon>Gloniaceae</taxon>
        <taxon>Glonium</taxon>
    </lineage>
</organism>
<keyword evidence="9 12" id="KW-0496">Mitochondrion</keyword>
<gene>
    <name evidence="13" type="ORF">AOQ84DRAFT_356248</name>
</gene>
<dbReference type="InterPro" id="IPR036656">
    <property type="entry name" value="QCR9_sf"/>
</dbReference>
<keyword evidence="4 12" id="KW-0679">Respiratory chain</keyword>
<protein>
    <recommendedName>
        <fullName evidence="11 12">Complex III subunit 9</fullName>
    </recommendedName>
</protein>
<dbReference type="GO" id="GO:0005743">
    <property type="term" value="C:mitochondrial inner membrane"/>
    <property type="evidence" value="ECO:0007669"/>
    <property type="project" value="UniProtKB-SubCell"/>
</dbReference>
<evidence type="ECO:0000256" key="10">
    <source>
        <dbReference type="ARBA" id="ARBA00023136"/>
    </source>
</evidence>
<keyword evidence="10 12" id="KW-0472">Membrane</keyword>
<evidence type="ECO:0000256" key="1">
    <source>
        <dbReference type="ARBA" id="ARBA00004434"/>
    </source>
</evidence>
<dbReference type="EMBL" id="KV750434">
    <property type="protein sequence ID" value="OCL04775.1"/>
    <property type="molecule type" value="Genomic_DNA"/>
</dbReference>
<evidence type="ECO:0000313" key="14">
    <source>
        <dbReference type="Proteomes" id="UP000250140"/>
    </source>
</evidence>
<keyword evidence="7 12" id="KW-0249">Electron transport</keyword>
<dbReference type="SUPFAM" id="SSF81514">
    <property type="entry name" value="Subunit X (non-heme 7 kDa protein) of cytochrome bc1 complex (Ubiquinol-cytochrome c reductase)"/>
    <property type="match status" value="1"/>
</dbReference>
<keyword evidence="8 12" id="KW-1133">Transmembrane helix</keyword>
<evidence type="ECO:0000256" key="8">
    <source>
        <dbReference type="ARBA" id="ARBA00022989"/>
    </source>
</evidence>
<proteinExistence type="inferred from homology"/>
<comment type="similarity">
    <text evidence="2 12">Belongs to the UQCR10/QCR9 family.</text>
</comment>
<dbReference type="Pfam" id="PF05365">
    <property type="entry name" value="UCR_UQCRX_QCR9"/>
    <property type="match status" value="1"/>
</dbReference>
<evidence type="ECO:0000256" key="11">
    <source>
        <dbReference type="ARBA" id="ARBA00044247"/>
    </source>
</evidence>
<dbReference type="Proteomes" id="UP000250140">
    <property type="component" value="Unassembled WGS sequence"/>
</dbReference>